<protein>
    <submittedName>
        <fullName evidence="2">DUF6750 family protein</fullName>
    </submittedName>
</protein>
<keyword evidence="1" id="KW-0472">Membrane</keyword>
<dbReference type="Proteomes" id="UP001569428">
    <property type="component" value="Unassembled WGS sequence"/>
</dbReference>
<keyword evidence="3" id="KW-1185">Reference proteome</keyword>
<sequence>MKDLINHSKRVGLKLKQGYDDLGRRAHIGLMMLMIPVLSLTSDLSHATPTIGDLGNNTGDQTTGLTSGALRIAAFVGICFMIVAFVKGRTAKSQGESIGGYITMGIIGALLFAIPTIISIVNVSLIGSDASQGLQGQIIQ</sequence>
<feature type="transmembrane region" description="Helical" evidence="1">
    <location>
        <begin position="98"/>
        <end position="121"/>
    </location>
</feature>
<comment type="caution">
    <text evidence="2">The sequence shown here is derived from an EMBL/GenBank/DDBJ whole genome shotgun (WGS) entry which is preliminary data.</text>
</comment>
<dbReference type="Pfam" id="PF20535">
    <property type="entry name" value="DUF6750"/>
    <property type="match status" value="1"/>
</dbReference>
<reference evidence="2 3" key="1">
    <citation type="submission" date="2024-08" db="EMBL/GenBank/DDBJ databases">
        <authorList>
            <person name="Ishaq N."/>
        </authorList>
    </citation>
    <scope>NUCLEOTIDE SEQUENCE [LARGE SCALE GENOMIC DNA]</scope>
    <source>
        <strain evidence="2 3">DSM 18651</strain>
    </source>
</reference>
<accession>A0ABV4NTG5</accession>
<keyword evidence="1" id="KW-1133">Transmembrane helix</keyword>
<feature type="transmembrane region" description="Helical" evidence="1">
    <location>
        <begin position="26"/>
        <end position="48"/>
    </location>
</feature>
<dbReference type="RefSeq" id="WP_371837037.1">
    <property type="nucleotide sequence ID" value="NZ_JBGMEK010000001.1"/>
</dbReference>
<evidence type="ECO:0000313" key="3">
    <source>
        <dbReference type="Proteomes" id="UP001569428"/>
    </source>
</evidence>
<evidence type="ECO:0000256" key="1">
    <source>
        <dbReference type="SAM" id="Phobius"/>
    </source>
</evidence>
<organism evidence="2 3">
    <name type="scientific">Microbulbifer epialgicus</name>
    <dbReference type="NCBI Taxonomy" id="393907"/>
    <lineage>
        <taxon>Bacteria</taxon>
        <taxon>Pseudomonadati</taxon>
        <taxon>Pseudomonadota</taxon>
        <taxon>Gammaproteobacteria</taxon>
        <taxon>Cellvibrionales</taxon>
        <taxon>Microbulbiferaceae</taxon>
        <taxon>Microbulbifer</taxon>
    </lineage>
</organism>
<feature type="transmembrane region" description="Helical" evidence="1">
    <location>
        <begin position="68"/>
        <end position="86"/>
    </location>
</feature>
<dbReference type="EMBL" id="JBGMEK010000001">
    <property type="protein sequence ID" value="MFA0809416.1"/>
    <property type="molecule type" value="Genomic_DNA"/>
</dbReference>
<proteinExistence type="predicted"/>
<name>A0ABV4NTG5_9GAMM</name>
<evidence type="ECO:0000313" key="2">
    <source>
        <dbReference type="EMBL" id="MFA0809416.1"/>
    </source>
</evidence>
<dbReference type="InterPro" id="IPR046638">
    <property type="entry name" value="DUF6750"/>
</dbReference>
<keyword evidence="1" id="KW-0812">Transmembrane</keyword>
<gene>
    <name evidence="2" type="ORF">ACCI49_00670</name>
</gene>